<evidence type="ECO:0000256" key="1">
    <source>
        <dbReference type="ARBA" id="ARBA00007074"/>
    </source>
</evidence>
<organism evidence="6">
    <name type="scientific">Kitasatospora sp. CMC57</name>
    <dbReference type="NCBI Taxonomy" id="3231513"/>
    <lineage>
        <taxon>Bacteria</taxon>
        <taxon>Bacillati</taxon>
        <taxon>Actinomycetota</taxon>
        <taxon>Actinomycetes</taxon>
        <taxon>Kitasatosporales</taxon>
        <taxon>Streptomycetaceae</taxon>
        <taxon>Kitasatospora</taxon>
    </lineage>
</organism>
<name>A0AB33K6F6_9ACTN</name>
<keyword evidence="4" id="KW-0788">Thiol protease</keyword>
<evidence type="ECO:0000313" key="6">
    <source>
        <dbReference type="EMBL" id="BFP47035.1"/>
    </source>
</evidence>
<evidence type="ECO:0000256" key="2">
    <source>
        <dbReference type="ARBA" id="ARBA00022670"/>
    </source>
</evidence>
<dbReference type="InterPro" id="IPR000064">
    <property type="entry name" value="NLP_P60_dom"/>
</dbReference>
<dbReference type="Gene3D" id="3.90.1720.10">
    <property type="entry name" value="endopeptidase domain like (from Nostoc punctiforme)"/>
    <property type="match status" value="1"/>
</dbReference>
<dbReference type="GO" id="GO:0008234">
    <property type="term" value="F:cysteine-type peptidase activity"/>
    <property type="evidence" value="ECO:0007669"/>
    <property type="project" value="UniProtKB-KW"/>
</dbReference>
<dbReference type="Pfam" id="PF00877">
    <property type="entry name" value="NLPC_P60"/>
    <property type="match status" value="1"/>
</dbReference>
<evidence type="ECO:0000256" key="3">
    <source>
        <dbReference type="ARBA" id="ARBA00022801"/>
    </source>
</evidence>
<accession>A0AB33K6F6</accession>
<comment type="similarity">
    <text evidence="1">Belongs to the peptidase C40 family.</text>
</comment>
<dbReference type="PANTHER" id="PTHR47053:SF1">
    <property type="entry name" value="MUREIN DD-ENDOPEPTIDASE MEPH-RELATED"/>
    <property type="match status" value="1"/>
</dbReference>
<dbReference type="PROSITE" id="PS51935">
    <property type="entry name" value="NLPC_P60"/>
    <property type="match status" value="1"/>
</dbReference>
<dbReference type="SUPFAM" id="SSF54001">
    <property type="entry name" value="Cysteine proteinases"/>
    <property type="match status" value="1"/>
</dbReference>
<reference evidence="6" key="1">
    <citation type="submission" date="2024-07" db="EMBL/GenBank/DDBJ databases">
        <title>Complete genome sequences of cellulolytic bacteria, Kitasatospora sp. CMC57 and Streptomyces sp. CMC78, isolated from Japanese agricultural soil.</title>
        <authorList>
            <person name="Hashimoto T."/>
            <person name="Ito M."/>
            <person name="Iwamoto M."/>
            <person name="Fukahori D."/>
            <person name="Shoda T."/>
            <person name="Sakoda M."/>
            <person name="Morohoshi T."/>
            <person name="Mitsuboshi M."/>
            <person name="Nishizawa T."/>
        </authorList>
    </citation>
    <scope>NUCLEOTIDE SEQUENCE</scope>
    <source>
        <strain evidence="6">CMC57</strain>
    </source>
</reference>
<proteinExistence type="inferred from homology"/>
<dbReference type="PANTHER" id="PTHR47053">
    <property type="entry name" value="MUREIN DD-ENDOPEPTIDASE MEPH-RELATED"/>
    <property type="match status" value="1"/>
</dbReference>
<evidence type="ECO:0000259" key="5">
    <source>
        <dbReference type="PROSITE" id="PS51935"/>
    </source>
</evidence>
<dbReference type="GO" id="GO:0006508">
    <property type="term" value="P:proteolysis"/>
    <property type="evidence" value="ECO:0007669"/>
    <property type="project" value="UniProtKB-KW"/>
</dbReference>
<evidence type="ECO:0000256" key="4">
    <source>
        <dbReference type="ARBA" id="ARBA00022807"/>
    </source>
</evidence>
<protein>
    <recommendedName>
        <fullName evidence="5">NlpC/P60 domain-containing protein</fullName>
    </recommendedName>
</protein>
<dbReference type="RefSeq" id="WP_407989410.1">
    <property type="nucleotide sequence ID" value="NZ_AP035881.2"/>
</dbReference>
<gene>
    <name evidence="6" type="ORF">KCMC57_34030</name>
</gene>
<sequence>MRIATDPDLIGFSDISPTAAPCTCAHCRAVARRPPTAGRAGGHRVADRGRLHRAVRAGCVTTTVLAGAGAVGLGFGATAANAMPAPAGPGWDGSRYWFKNSGGEWRYTSHLAVYRARTGQSSGTPATPPATPADGGVESVIAFASAQLGKPYLWGGNGPSGFDCSGLVQQAYRRAGIELPRVADDQYAAVTHIEPGRLRRGDLIFWSSNDRPSGIHHVALYLGDNRYLEAPRPGSPIRVATLSRGYYPTHFGRP</sequence>
<dbReference type="AlphaFoldDB" id="A0AB33K6F6"/>
<dbReference type="InterPro" id="IPR051202">
    <property type="entry name" value="Peptidase_C40"/>
</dbReference>
<keyword evidence="2" id="KW-0645">Protease</keyword>
<dbReference type="EMBL" id="AP035881">
    <property type="protein sequence ID" value="BFP47035.1"/>
    <property type="molecule type" value="Genomic_DNA"/>
</dbReference>
<feature type="domain" description="NlpC/P60" evidence="5">
    <location>
        <begin position="134"/>
        <end position="254"/>
    </location>
</feature>
<dbReference type="InterPro" id="IPR038765">
    <property type="entry name" value="Papain-like_cys_pep_sf"/>
</dbReference>
<keyword evidence="3" id="KW-0378">Hydrolase</keyword>